<organism evidence="1">
    <name type="scientific">mine drainage metagenome</name>
    <dbReference type="NCBI Taxonomy" id="410659"/>
    <lineage>
        <taxon>unclassified sequences</taxon>
        <taxon>metagenomes</taxon>
        <taxon>ecological metagenomes</taxon>
    </lineage>
</organism>
<reference evidence="1" key="1">
    <citation type="submission" date="2016-10" db="EMBL/GenBank/DDBJ databases">
        <title>Sequence of Gallionella enrichment culture.</title>
        <authorList>
            <person name="Poehlein A."/>
            <person name="Muehling M."/>
            <person name="Daniel R."/>
        </authorList>
    </citation>
    <scope>NUCLEOTIDE SEQUENCE</scope>
</reference>
<comment type="caution">
    <text evidence="1">The sequence shown here is derived from an EMBL/GenBank/DDBJ whole genome shotgun (WGS) entry which is preliminary data.</text>
</comment>
<name>A0A1J5SM15_9ZZZZ</name>
<accession>A0A1J5SM15</accession>
<sequence length="31" mass="3570">MMKKLLKIISVEANVALPRYAVTKMTCKQFN</sequence>
<dbReference type="EMBL" id="MLJW01000026">
    <property type="protein sequence ID" value="OIR09522.1"/>
    <property type="molecule type" value="Genomic_DNA"/>
</dbReference>
<gene>
    <name evidence="1" type="ORF">GALL_83620</name>
</gene>
<protein>
    <submittedName>
        <fullName evidence="1">Uncharacterized protein</fullName>
    </submittedName>
</protein>
<dbReference type="AlphaFoldDB" id="A0A1J5SM15"/>
<evidence type="ECO:0000313" key="1">
    <source>
        <dbReference type="EMBL" id="OIR09522.1"/>
    </source>
</evidence>
<proteinExistence type="predicted"/>